<dbReference type="GO" id="GO:0022857">
    <property type="term" value="F:transmembrane transporter activity"/>
    <property type="evidence" value="ECO:0007669"/>
    <property type="project" value="UniProtKB-UniRule"/>
</dbReference>
<feature type="transmembrane region" description="Helical" evidence="6">
    <location>
        <begin position="49"/>
        <end position="69"/>
    </location>
</feature>
<dbReference type="InParanoid" id="T0R2M3"/>
<comment type="subcellular location">
    <subcellularLocation>
        <location evidence="6">Cell membrane</location>
        <topology evidence="6">Multi-pass membrane protein</topology>
    </subcellularLocation>
    <subcellularLocation>
        <location evidence="1">Membrane</location>
        <topology evidence="1">Multi-pass membrane protein</topology>
    </subcellularLocation>
</comment>
<sequence length="521" mass="56272">MYQKNTSAMDPYGIPVGVPAPQGGTAHLGPVQSMKPQAPASTGYRDWPFAILFIGNVAAMIVLLVTWGIPVLQNSSSTTTSTKSTSSNNLLSDKEMRTVLIISSVMVVLSGVLSLLMLSFMVRFASGMITFSLWFGVGLNVLFTIYAAIKQQYGLAILGAIFVLFSLCYAFAVRDRIPFAAANLRCAAAAIKKHASTYCVAFSMLFLQIVWVAVWAIAALGLANHLNEKDSSTSTRGKPNGSSCNVNSDCMSNKCSATYQCEAASLKSASYVAYFFMLISFFWGMQTIKNVTHATVAGTVATWWYSTNSAGATGASLKRTLTTSFGSICLGSLIVAILQALRQLAEEARRSGDAAACIAECILGCLQSLMEYFNRWAFVYVGIYGYKFTDAGKAVIGLFRDRGFDTIINDDLIGNVLLFASLGVGFLCAGLGLVYTYIDPANTTFTNSQVIIPIMGLIFGIGISIIPFSVIDSAVATIFVCFAEDPAALQTSHPEHFNELMTEWHRMYPDIMVASGYYVVY</sequence>
<feature type="transmembrane region" description="Helical" evidence="6">
    <location>
        <begin position="99"/>
        <end position="122"/>
    </location>
</feature>
<feature type="transmembrane region" description="Helical" evidence="6">
    <location>
        <begin position="129"/>
        <end position="149"/>
    </location>
</feature>
<dbReference type="PANTHER" id="PTHR12385">
    <property type="entry name" value="CHOLINE TRANSPORTER-LIKE (SLC FAMILY 44)"/>
    <property type="match status" value="1"/>
</dbReference>
<comment type="function">
    <text evidence="6">Choline transporter.</text>
</comment>
<feature type="transmembrane region" description="Helical" evidence="6">
    <location>
        <begin position="450"/>
        <end position="471"/>
    </location>
</feature>
<dbReference type="PANTHER" id="PTHR12385:SF4">
    <property type="entry name" value="PROTEIN PNS1"/>
    <property type="match status" value="1"/>
</dbReference>
<feature type="transmembrane region" description="Helical" evidence="6">
    <location>
        <begin position="321"/>
        <end position="341"/>
    </location>
</feature>
<evidence type="ECO:0000313" key="7">
    <source>
        <dbReference type="EMBL" id="EQC40550.1"/>
    </source>
</evidence>
<evidence type="ECO:0000256" key="5">
    <source>
        <dbReference type="ARBA" id="ARBA00023136"/>
    </source>
</evidence>
<dbReference type="OMA" id="FNRWAFV"/>
<evidence type="ECO:0000256" key="1">
    <source>
        <dbReference type="ARBA" id="ARBA00004141"/>
    </source>
</evidence>
<dbReference type="Pfam" id="PF04515">
    <property type="entry name" value="Choline_transpo"/>
    <property type="match status" value="1"/>
</dbReference>
<dbReference type="STRING" id="1156394.T0R2M3"/>
<comment type="similarity">
    <text evidence="2 6">Belongs to the CTL (choline transporter-like) family.</text>
</comment>
<organism evidence="7 8">
    <name type="scientific">Saprolegnia diclina (strain VS20)</name>
    <dbReference type="NCBI Taxonomy" id="1156394"/>
    <lineage>
        <taxon>Eukaryota</taxon>
        <taxon>Sar</taxon>
        <taxon>Stramenopiles</taxon>
        <taxon>Oomycota</taxon>
        <taxon>Saprolegniomycetes</taxon>
        <taxon>Saprolegniales</taxon>
        <taxon>Saprolegniaceae</taxon>
        <taxon>Saprolegnia</taxon>
    </lineage>
</organism>
<dbReference type="AlphaFoldDB" id="T0R2M3"/>
<dbReference type="GeneID" id="19943167"/>
<proteinExistence type="inferred from homology"/>
<dbReference type="eggNOG" id="KOG1362">
    <property type="taxonomic scope" value="Eukaryota"/>
</dbReference>
<feature type="transmembrane region" description="Helical" evidence="6">
    <location>
        <begin position="412"/>
        <end position="438"/>
    </location>
</feature>
<feature type="transmembrane region" description="Helical" evidence="6">
    <location>
        <begin position="155"/>
        <end position="174"/>
    </location>
</feature>
<keyword evidence="5 6" id="KW-0472">Membrane</keyword>
<protein>
    <recommendedName>
        <fullName evidence="6">Choline transporter-like protein</fullName>
    </recommendedName>
</protein>
<evidence type="ECO:0000256" key="3">
    <source>
        <dbReference type="ARBA" id="ARBA00022692"/>
    </source>
</evidence>
<keyword evidence="8" id="KW-1185">Reference proteome</keyword>
<evidence type="ECO:0000256" key="2">
    <source>
        <dbReference type="ARBA" id="ARBA00007168"/>
    </source>
</evidence>
<evidence type="ECO:0000256" key="4">
    <source>
        <dbReference type="ARBA" id="ARBA00022989"/>
    </source>
</evidence>
<dbReference type="InterPro" id="IPR007603">
    <property type="entry name" value="Choline_transptr-like"/>
</dbReference>
<name>T0R2M3_SAPDV</name>
<evidence type="ECO:0000256" key="6">
    <source>
        <dbReference type="RuleBase" id="RU368066"/>
    </source>
</evidence>
<dbReference type="GO" id="GO:0005886">
    <property type="term" value="C:plasma membrane"/>
    <property type="evidence" value="ECO:0007669"/>
    <property type="project" value="UniProtKB-SubCell"/>
</dbReference>
<reference evidence="7 8" key="1">
    <citation type="submission" date="2012-04" db="EMBL/GenBank/DDBJ databases">
        <title>The Genome Sequence of Saprolegnia declina VS20.</title>
        <authorList>
            <consortium name="The Broad Institute Genome Sequencing Platform"/>
            <person name="Russ C."/>
            <person name="Nusbaum C."/>
            <person name="Tyler B."/>
            <person name="van West P."/>
            <person name="Dieguez-Uribeondo J."/>
            <person name="de Bruijn I."/>
            <person name="Tripathy S."/>
            <person name="Jiang R."/>
            <person name="Young S.K."/>
            <person name="Zeng Q."/>
            <person name="Gargeya S."/>
            <person name="Fitzgerald M."/>
            <person name="Haas B."/>
            <person name="Abouelleil A."/>
            <person name="Alvarado L."/>
            <person name="Arachchi H.M."/>
            <person name="Berlin A."/>
            <person name="Chapman S.B."/>
            <person name="Goldberg J."/>
            <person name="Griggs A."/>
            <person name="Gujja S."/>
            <person name="Hansen M."/>
            <person name="Howarth C."/>
            <person name="Imamovic A."/>
            <person name="Larimer J."/>
            <person name="McCowen C."/>
            <person name="Montmayeur A."/>
            <person name="Murphy C."/>
            <person name="Neiman D."/>
            <person name="Pearson M."/>
            <person name="Priest M."/>
            <person name="Roberts A."/>
            <person name="Saif S."/>
            <person name="Shea T."/>
            <person name="Sisk P."/>
            <person name="Sykes S."/>
            <person name="Wortman J."/>
            <person name="Nusbaum C."/>
            <person name="Birren B."/>
        </authorList>
    </citation>
    <scope>NUCLEOTIDE SEQUENCE [LARGE SCALE GENOMIC DNA]</scope>
    <source>
        <strain evidence="7 8">VS20</strain>
    </source>
</reference>
<dbReference type="EMBL" id="JH767136">
    <property type="protein sequence ID" value="EQC40550.1"/>
    <property type="molecule type" value="Genomic_DNA"/>
</dbReference>
<keyword evidence="3 6" id="KW-0812">Transmembrane</keyword>
<dbReference type="OrthoDB" id="44736at2759"/>
<dbReference type="RefSeq" id="XP_008606249.1">
    <property type="nucleotide sequence ID" value="XM_008608027.1"/>
</dbReference>
<gene>
    <name evidence="7" type="ORF">SDRG_02440</name>
</gene>
<keyword evidence="4 6" id="KW-1133">Transmembrane helix</keyword>
<evidence type="ECO:0000313" key="8">
    <source>
        <dbReference type="Proteomes" id="UP000030762"/>
    </source>
</evidence>
<feature type="transmembrane region" description="Helical" evidence="6">
    <location>
        <begin position="195"/>
        <end position="223"/>
    </location>
</feature>
<dbReference type="VEuPathDB" id="FungiDB:SDRG_02440"/>
<dbReference type="Proteomes" id="UP000030762">
    <property type="component" value="Unassembled WGS sequence"/>
</dbReference>
<accession>T0R2M3</accession>